<name>A0AAD7EQV8_9AGAR</name>
<sequence>MREHSLAFRVNISTTSLFARAGSAAPSRNEPQPLAAGVGAEGRDDDDDEACAEVQAQGSALNPTGSRRLLLLPPPPPPATPAHASHAVLGLSRAGGVRDGEVGLAGLEVDSGVMQVARALEAVQFTLTSASAGGRARVRCGVRRARRHREVLVRWTRQFNAASRLAQRRSGWEVSSVK</sequence>
<protein>
    <submittedName>
        <fullName evidence="2">Uncharacterized protein</fullName>
    </submittedName>
</protein>
<gene>
    <name evidence="2" type="ORF">DFH08DRAFT_866545</name>
</gene>
<proteinExistence type="predicted"/>
<accession>A0AAD7EQV8</accession>
<comment type="caution">
    <text evidence="2">The sequence shown here is derived from an EMBL/GenBank/DDBJ whole genome shotgun (WGS) entry which is preliminary data.</text>
</comment>
<dbReference type="AlphaFoldDB" id="A0AAD7EQV8"/>
<dbReference type="EMBL" id="JARIHO010000018">
    <property type="protein sequence ID" value="KAJ7347760.1"/>
    <property type="molecule type" value="Genomic_DNA"/>
</dbReference>
<organism evidence="2 3">
    <name type="scientific">Mycena albidolilacea</name>
    <dbReference type="NCBI Taxonomy" id="1033008"/>
    <lineage>
        <taxon>Eukaryota</taxon>
        <taxon>Fungi</taxon>
        <taxon>Dikarya</taxon>
        <taxon>Basidiomycota</taxon>
        <taxon>Agaricomycotina</taxon>
        <taxon>Agaricomycetes</taxon>
        <taxon>Agaricomycetidae</taxon>
        <taxon>Agaricales</taxon>
        <taxon>Marasmiineae</taxon>
        <taxon>Mycenaceae</taxon>
        <taxon>Mycena</taxon>
    </lineage>
</organism>
<evidence type="ECO:0000313" key="3">
    <source>
        <dbReference type="Proteomes" id="UP001218218"/>
    </source>
</evidence>
<evidence type="ECO:0000313" key="2">
    <source>
        <dbReference type="EMBL" id="KAJ7347760.1"/>
    </source>
</evidence>
<feature type="region of interest" description="Disordered" evidence="1">
    <location>
        <begin position="21"/>
        <end position="47"/>
    </location>
</feature>
<dbReference type="Proteomes" id="UP001218218">
    <property type="component" value="Unassembled WGS sequence"/>
</dbReference>
<keyword evidence="3" id="KW-1185">Reference proteome</keyword>
<evidence type="ECO:0000256" key="1">
    <source>
        <dbReference type="SAM" id="MobiDB-lite"/>
    </source>
</evidence>
<reference evidence="2" key="1">
    <citation type="submission" date="2023-03" db="EMBL/GenBank/DDBJ databases">
        <title>Massive genome expansion in bonnet fungi (Mycena s.s.) driven by repeated elements and novel gene families across ecological guilds.</title>
        <authorList>
            <consortium name="Lawrence Berkeley National Laboratory"/>
            <person name="Harder C.B."/>
            <person name="Miyauchi S."/>
            <person name="Viragh M."/>
            <person name="Kuo A."/>
            <person name="Thoen E."/>
            <person name="Andreopoulos B."/>
            <person name="Lu D."/>
            <person name="Skrede I."/>
            <person name="Drula E."/>
            <person name="Henrissat B."/>
            <person name="Morin E."/>
            <person name="Kohler A."/>
            <person name="Barry K."/>
            <person name="LaButti K."/>
            <person name="Morin E."/>
            <person name="Salamov A."/>
            <person name="Lipzen A."/>
            <person name="Mereny Z."/>
            <person name="Hegedus B."/>
            <person name="Baldrian P."/>
            <person name="Stursova M."/>
            <person name="Weitz H."/>
            <person name="Taylor A."/>
            <person name="Grigoriev I.V."/>
            <person name="Nagy L.G."/>
            <person name="Martin F."/>
            <person name="Kauserud H."/>
        </authorList>
    </citation>
    <scope>NUCLEOTIDE SEQUENCE</scope>
    <source>
        <strain evidence="2">CBHHK002</strain>
    </source>
</reference>